<organism evidence="2 3">
    <name type="scientific">Cyphellophora attinorum</name>
    <dbReference type="NCBI Taxonomy" id="1664694"/>
    <lineage>
        <taxon>Eukaryota</taxon>
        <taxon>Fungi</taxon>
        <taxon>Dikarya</taxon>
        <taxon>Ascomycota</taxon>
        <taxon>Pezizomycotina</taxon>
        <taxon>Eurotiomycetes</taxon>
        <taxon>Chaetothyriomycetidae</taxon>
        <taxon>Chaetothyriales</taxon>
        <taxon>Cyphellophoraceae</taxon>
        <taxon>Cyphellophora</taxon>
    </lineage>
</organism>
<comment type="caution">
    <text evidence="2">The sequence shown here is derived from an EMBL/GenBank/DDBJ whole genome shotgun (WGS) entry which is preliminary data.</text>
</comment>
<dbReference type="GeneID" id="28738327"/>
<dbReference type="Proteomes" id="UP000038010">
    <property type="component" value="Unassembled WGS sequence"/>
</dbReference>
<keyword evidence="3" id="KW-1185">Reference proteome</keyword>
<sequence length="418" mass="46811">MYHYYAKSAVCYVYLSDLVSGKSLDIDEDDNEDDSAEFKSCRWLRRGWTLQELIAPSNLSFYNQSWSIVGKLDRFEAVDSSLSQRLADATGIDLDLLTGVKQLEDFSIAQKLSWAALRSTSRIEDESYCLLGILGVNLPLLYGERDRAFFRLQKELLESTDDETLFAWSTQQPFEDHRKFGGFLATSPKAFANAGNIVRARLALPTHSPYHWTNRGLRITLNMDTRFGSPAVGAAVAVLDCVSYDSPRQPLGILVSILDVADTARIMKSATGESYTNKKLSSSQENFNVYRYLRAPSPVSLAAFKSKNEIAEYLVPVLVHVPQHLSAKYAATIQQRAYQQGTVEDFSPRLRLMTIISVLFLPLTFVSTTFGLQRDLGVPYHGLTVVLAVAIAAILFLPRNSVVIRTATNIWNALLRQR</sequence>
<dbReference type="RefSeq" id="XP_018003960.1">
    <property type="nucleotide sequence ID" value="XM_018146447.1"/>
</dbReference>
<dbReference type="PANTHER" id="PTHR10622">
    <property type="entry name" value="HET DOMAIN-CONTAINING PROTEIN"/>
    <property type="match status" value="1"/>
</dbReference>
<gene>
    <name evidence="2" type="ORF">AB675_6176</name>
</gene>
<feature type="transmembrane region" description="Helical" evidence="1">
    <location>
        <begin position="352"/>
        <end position="372"/>
    </location>
</feature>
<accession>A0A0N1H9B7</accession>
<keyword evidence="1" id="KW-0472">Membrane</keyword>
<evidence type="ECO:0000313" key="3">
    <source>
        <dbReference type="Proteomes" id="UP000038010"/>
    </source>
</evidence>
<reference evidence="2 3" key="1">
    <citation type="submission" date="2015-06" db="EMBL/GenBank/DDBJ databases">
        <title>Draft genome of the ant-associated black yeast Phialophora attae CBS 131958.</title>
        <authorList>
            <person name="Moreno L.F."/>
            <person name="Stielow B.J."/>
            <person name="de Hoog S."/>
            <person name="Vicente V.A."/>
            <person name="Weiss V.A."/>
            <person name="de Vries M."/>
            <person name="Cruz L.M."/>
            <person name="Souza E.M."/>
        </authorList>
    </citation>
    <scope>NUCLEOTIDE SEQUENCE [LARGE SCALE GENOMIC DNA]</scope>
    <source>
        <strain evidence="2 3">CBS 131958</strain>
    </source>
</reference>
<keyword evidence="1" id="KW-1133">Transmembrane helix</keyword>
<dbReference type="OrthoDB" id="674604at2759"/>
<evidence type="ECO:0000313" key="2">
    <source>
        <dbReference type="EMBL" id="KPI43997.1"/>
    </source>
</evidence>
<dbReference type="PANTHER" id="PTHR10622:SF10">
    <property type="entry name" value="HET DOMAIN-CONTAINING PROTEIN"/>
    <property type="match status" value="1"/>
</dbReference>
<protein>
    <submittedName>
        <fullName evidence="2">Vegetative incompatibility protein HET-E-1</fullName>
    </submittedName>
</protein>
<keyword evidence="1" id="KW-0812">Transmembrane</keyword>
<dbReference type="STRING" id="1664694.A0A0N1H9B7"/>
<feature type="transmembrane region" description="Helical" evidence="1">
    <location>
        <begin position="378"/>
        <end position="397"/>
    </location>
</feature>
<name>A0A0N1H9B7_9EURO</name>
<dbReference type="VEuPathDB" id="FungiDB:AB675_6176"/>
<dbReference type="AlphaFoldDB" id="A0A0N1H9B7"/>
<proteinExistence type="predicted"/>
<evidence type="ECO:0000256" key="1">
    <source>
        <dbReference type="SAM" id="Phobius"/>
    </source>
</evidence>
<dbReference type="EMBL" id="LFJN01000004">
    <property type="protein sequence ID" value="KPI43997.1"/>
    <property type="molecule type" value="Genomic_DNA"/>
</dbReference>